<feature type="compositionally biased region" description="Polar residues" evidence="1">
    <location>
        <begin position="191"/>
        <end position="206"/>
    </location>
</feature>
<name>M8BXS3_AEGTA</name>
<dbReference type="PANTHER" id="PTHR33673:SF3">
    <property type="entry name" value="SUPPRESSOR SRP40-LIKE PROTEIN"/>
    <property type="match status" value="1"/>
</dbReference>
<accession>M8BXS3</accession>
<dbReference type="AlphaFoldDB" id="M8BXS3"/>
<evidence type="ECO:0000256" key="1">
    <source>
        <dbReference type="SAM" id="MobiDB-lite"/>
    </source>
</evidence>
<feature type="compositionally biased region" description="Pro residues" evidence="1">
    <location>
        <begin position="259"/>
        <end position="270"/>
    </location>
</feature>
<feature type="compositionally biased region" description="Low complexity" evidence="1">
    <location>
        <begin position="243"/>
        <end position="258"/>
    </location>
</feature>
<feature type="compositionally biased region" description="Basic and acidic residues" evidence="1">
    <location>
        <begin position="152"/>
        <end position="166"/>
    </location>
</feature>
<reference evidence="2" key="1">
    <citation type="submission" date="2015-06" db="UniProtKB">
        <authorList>
            <consortium name="EnsemblPlants"/>
        </authorList>
    </citation>
    <scope>IDENTIFICATION</scope>
</reference>
<feature type="region of interest" description="Disordered" evidence="1">
    <location>
        <begin position="186"/>
        <end position="271"/>
    </location>
</feature>
<organism evidence="2">
    <name type="scientific">Aegilops tauschii</name>
    <name type="common">Tausch's goatgrass</name>
    <name type="synonym">Aegilops squarrosa</name>
    <dbReference type="NCBI Taxonomy" id="37682"/>
    <lineage>
        <taxon>Eukaryota</taxon>
        <taxon>Viridiplantae</taxon>
        <taxon>Streptophyta</taxon>
        <taxon>Embryophyta</taxon>
        <taxon>Tracheophyta</taxon>
        <taxon>Spermatophyta</taxon>
        <taxon>Magnoliopsida</taxon>
        <taxon>Liliopsida</taxon>
        <taxon>Poales</taxon>
        <taxon>Poaceae</taxon>
        <taxon>BOP clade</taxon>
        <taxon>Pooideae</taxon>
        <taxon>Triticodae</taxon>
        <taxon>Triticeae</taxon>
        <taxon>Triticinae</taxon>
        <taxon>Aegilops</taxon>
    </lineage>
</organism>
<feature type="region of interest" description="Disordered" evidence="1">
    <location>
        <begin position="1"/>
        <end position="37"/>
    </location>
</feature>
<proteinExistence type="predicted"/>
<feature type="region of interest" description="Disordered" evidence="1">
    <location>
        <begin position="107"/>
        <end position="166"/>
    </location>
</feature>
<dbReference type="PANTHER" id="PTHR33673">
    <property type="entry name" value="SUPPRESSOR SRP40-LIKE PROTEIN"/>
    <property type="match status" value="1"/>
</dbReference>
<dbReference type="EnsemblPlants" id="EMT26754">
    <property type="protein sequence ID" value="EMT26754"/>
    <property type="gene ID" value="F775_04274"/>
</dbReference>
<protein>
    <submittedName>
        <fullName evidence="2">Uncharacterized protein</fullName>
    </submittedName>
</protein>
<sequence>MSTNTNANPAPKDAEEKKAAGSSSSSSEHLDEDDDFFQIEGPVLNTQFSLAGPNLDGCPDPKRIPSSVFARTSTLQTDWSVTSNEALFSINVGNTSFDKDHKVLYGKSGEMGNPNEPLAPLPSFPKQSPGSSPIKGAVSPKATGEGSSTVKGEGDADHIDSISHRSEGSATNFAFPIVFRLAGDEKASGCSKDNQPNLAQQSTAQLSHAPEPEPHDEKNESPKAAMESPKAAMESPKAAMESPKAAMEAPKPEEAPVAEPAPAPAEPPPATKMFPCCSCCPFCC</sequence>
<evidence type="ECO:0000313" key="2">
    <source>
        <dbReference type="EnsemblPlants" id="EMT26754"/>
    </source>
</evidence>
<feature type="compositionally biased region" description="Basic and acidic residues" evidence="1">
    <location>
        <begin position="210"/>
        <end position="221"/>
    </location>
</feature>